<sequence>MMRLPKKPTLSCTSTFSYIPAHSHGEGSSSNYQRNQLRVFDMHVHTEDATIKSSIMQPYVHGDGIDKHISPCTLTTNQNKSHETMIINITDTLNEDKNSHASNTWKLNVNHNTLLTVPSSKEILNHVSNMQATSSVASPPIEYIHMGYCSWKCRHCEAKFWECEKISTSGSGESAIYNKCCNGGQVVLRAPPEYLQYIKNLFADLHFMENIRAYNQMFSMTSLGAKVDTSINNGRGPYLYIYDTNNKVQNRMAHFGGEEQSGLKREIVKGLIDFLDNHNALVQLFRTARNKRSDANIPEFKLRLYSVIGTCRYDMPTPKIIGAIIFDGKTAMESKFDLIVEEHSHIPQRVNKLHPCYMALQFPLLFVYGEEGYQKDMKLVNVPELTTADRADIVDRIFEQKVCDYIKFVRKTKLFSHITAVLYTIEFQKQGLPHCHSLLWVSLSSKVQQDINVDKYISTELPDPAQDPEAYRVISELMIHGPCGYANKNALCMKDGNKCNRSFPKPYCDATYIDKDGFVHYHRRHTYIDTERQQRRRRQNKHVIERLTYIQPNVGDLFYQRLILCHQKGCRSFREIQTVNGIVFQTNKAECEALGLIGGDQEWVIALQEASLHASPDQSRKLCVQILTFYDVSDPKELWQKFWKDMSHDIPRRLSRLLEIPEVEQNKTEMQAVTLFELEGILNSNSRTLKEFGLPMPPRKLLHILEN</sequence>
<dbReference type="PANTHER" id="PTHR45786">
    <property type="entry name" value="DNA BINDING PROTEIN-LIKE"/>
    <property type="match status" value="1"/>
</dbReference>
<proteinExistence type="predicted"/>
<dbReference type="Pfam" id="PF14214">
    <property type="entry name" value="Helitron_like_N"/>
    <property type="match status" value="1"/>
</dbReference>
<name>A0A6L2JI51_TANCI</name>
<keyword evidence="2" id="KW-0378">Hydrolase</keyword>
<gene>
    <name evidence="2" type="ORF">Tci_008408</name>
</gene>
<dbReference type="GO" id="GO:0004386">
    <property type="term" value="F:helicase activity"/>
    <property type="evidence" value="ECO:0007669"/>
    <property type="project" value="UniProtKB-KW"/>
</dbReference>
<dbReference type="EMBL" id="BKCJ010000809">
    <property type="protein sequence ID" value="GEU36430.1"/>
    <property type="molecule type" value="Genomic_DNA"/>
</dbReference>
<comment type="caution">
    <text evidence="2">The sequence shown here is derived from an EMBL/GenBank/DDBJ whole genome shotgun (WGS) entry which is preliminary data.</text>
</comment>
<keyword evidence="2" id="KW-0347">Helicase</keyword>
<dbReference type="PANTHER" id="PTHR45786:SF74">
    <property type="entry name" value="ATP-DEPENDENT DNA HELICASE"/>
    <property type="match status" value="1"/>
</dbReference>
<evidence type="ECO:0000313" key="2">
    <source>
        <dbReference type="EMBL" id="GEU36430.1"/>
    </source>
</evidence>
<evidence type="ECO:0000259" key="1">
    <source>
        <dbReference type="Pfam" id="PF14214"/>
    </source>
</evidence>
<dbReference type="AlphaFoldDB" id="A0A6L2JI51"/>
<protein>
    <submittedName>
        <fullName evidence="2">Helitron helicase-like domain-containing protein</fullName>
    </submittedName>
</protein>
<keyword evidence="2" id="KW-0067">ATP-binding</keyword>
<feature type="domain" description="Helitron helicase-like" evidence="1">
    <location>
        <begin position="385"/>
        <end position="439"/>
    </location>
</feature>
<organism evidence="2">
    <name type="scientific">Tanacetum cinerariifolium</name>
    <name type="common">Dalmatian daisy</name>
    <name type="synonym">Chrysanthemum cinerariifolium</name>
    <dbReference type="NCBI Taxonomy" id="118510"/>
    <lineage>
        <taxon>Eukaryota</taxon>
        <taxon>Viridiplantae</taxon>
        <taxon>Streptophyta</taxon>
        <taxon>Embryophyta</taxon>
        <taxon>Tracheophyta</taxon>
        <taxon>Spermatophyta</taxon>
        <taxon>Magnoliopsida</taxon>
        <taxon>eudicotyledons</taxon>
        <taxon>Gunneridae</taxon>
        <taxon>Pentapetalae</taxon>
        <taxon>asterids</taxon>
        <taxon>campanulids</taxon>
        <taxon>Asterales</taxon>
        <taxon>Asteraceae</taxon>
        <taxon>Asteroideae</taxon>
        <taxon>Anthemideae</taxon>
        <taxon>Anthemidinae</taxon>
        <taxon>Tanacetum</taxon>
    </lineage>
</organism>
<reference evidence="2" key="1">
    <citation type="journal article" date="2019" name="Sci. Rep.">
        <title>Draft genome of Tanacetum cinerariifolium, the natural source of mosquito coil.</title>
        <authorList>
            <person name="Yamashiro T."/>
            <person name="Shiraishi A."/>
            <person name="Satake H."/>
            <person name="Nakayama K."/>
        </authorList>
    </citation>
    <scope>NUCLEOTIDE SEQUENCE</scope>
</reference>
<accession>A0A6L2JI51</accession>
<keyword evidence="2" id="KW-0547">Nucleotide-binding</keyword>
<dbReference type="InterPro" id="IPR025476">
    <property type="entry name" value="Helitron_helicase-like"/>
</dbReference>